<gene>
    <name evidence="5" type="ORF">PCC79_09945</name>
</gene>
<dbReference type="PANTHER" id="PTHR46957">
    <property type="entry name" value="CYTOKINE RECEPTOR"/>
    <property type="match status" value="1"/>
</dbReference>
<keyword evidence="2" id="KW-0119">Carbohydrate metabolism</keyword>
<dbReference type="InterPro" id="IPR036116">
    <property type="entry name" value="FN3_sf"/>
</dbReference>
<accession>A0ABZ3C2Z1</accession>
<evidence type="ECO:0000313" key="5">
    <source>
        <dbReference type="EMBL" id="WZW97240.1"/>
    </source>
</evidence>
<keyword evidence="1" id="KW-0378">Hydrolase</keyword>
<organism evidence="5 6">
    <name type="scientific">Propioniciclava soli</name>
    <dbReference type="NCBI Taxonomy" id="2775081"/>
    <lineage>
        <taxon>Bacteria</taxon>
        <taxon>Bacillati</taxon>
        <taxon>Actinomycetota</taxon>
        <taxon>Actinomycetes</taxon>
        <taxon>Propionibacteriales</taxon>
        <taxon>Propionibacteriaceae</taxon>
        <taxon>Propioniciclava</taxon>
    </lineage>
</organism>
<keyword evidence="6" id="KW-1185">Reference proteome</keyword>
<evidence type="ECO:0000313" key="6">
    <source>
        <dbReference type="Proteomes" id="UP001434337"/>
    </source>
</evidence>
<feature type="domain" description="Fibronectin type-III" evidence="4">
    <location>
        <begin position="1586"/>
        <end position="1676"/>
    </location>
</feature>
<evidence type="ECO:0000259" key="4">
    <source>
        <dbReference type="PROSITE" id="PS50853"/>
    </source>
</evidence>
<dbReference type="InterPro" id="IPR003961">
    <property type="entry name" value="FN3_dom"/>
</dbReference>
<dbReference type="EMBL" id="CP115965">
    <property type="protein sequence ID" value="WZW97240.1"/>
    <property type="molecule type" value="Genomic_DNA"/>
</dbReference>
<dbReference type="Gene3D" id="2.60.40.2810">
    <property type="match status" value="1"/>
</dbReference>
<evidence type="ECO:0000256" key="3">
    <source>
        <dbReference type="SAM" id="MobiDB-lite"/>
    </source>
</evidence>
<feature type="region of interest" description="Disordered" evidence="3">
    <location>
        <begin position="1568"/>
        <end position="1601"/>
    </location>
</feature>
<reference evidence="5 6" key="1">
    <citation type="journal article" date="2023" name="Environ Microbiome">
        <title>A coral-associated actinobacterium mitigates coral bleaching under heat stress.</title>
        <authorList>
            <person name="Li J."/>
            <person name="Zou Y."/>
            <person name="Li Q."/>
            <person name="Zhang J."/>
            <person name="Bourne D.G."/>
            <person name="Lyu Y."/>
            <person name="Liu C."/>
            <person name="Zhang S."/>
        </authorList>
    </citation>
    <scope>NUCLEOTIDE SEQUENCE [LARGE SCALE GENOMIC DNA]</scope>
    <source>
        <strain evidence="5 6">SCSIO 13291</strain>
    </source>
</reference>
<sequence>MKSPTRWLPAAAFVTVLVVLATFALLSPGYPVRKLNLNDSGIWVTNNAEALYGRLNKSVESLDGLLGPAGGTQGAGSFALDVVQDESRVVARDLLSGRVTPVDAAGVAHQIERGITLAPTSLLDLRAGSVAVLDPVTGNVWAGRFGEDDTTVDLGAVDANQKVVAELGGAAPGAVQGQEGGLSIGVDGVVHAVSSNGRSVTLRPDGLAFAEPQYAEGAPRAAVQVAAVGEGVAVLDAEAGALTLPDGAVVAVDADPRSRLQRASEAADTVAVATASGLFAADRSGLAPLADGNGNAPAVPVVLGGCTFAAWAGEPGVVVRSCDGEPGVAQGGLEGVPLVAPVFRTNHGLILLNDTSDGKVYSFEEQRFVQNWTDAQPLPATDDGDPEQEARPNEDEPPTANPDTIGARPGRTTVAHVLDNDTDALGRILTVTGVTQPSSGASAQVAPDGQTVLVTLPSDATATSFQYSIDNGSTSASATVTVDVRSEAENGEPHLRPGAPERTHPVASWGTLVMPVTADWRDPDGDPVAVHSVEAPSLGVAGITTDGRVTFTADRADDTTLVPLAVNLSDGRGELVPSVAQVKVLGHRATEGDAPVPQPDAVRGEVGKPLVISPLGNDLPGADPLNPRAVLELAAPVQGADGLTVDTDLRSGEVTVTAAAARTYFLDYTAKFGSAQFAQGQIRVDMAEPGPSRPTAAPDHVTVRGQAGVMVDVLANDTDPTGSVLTVLAAVPEDTGADGGQLQAAVLKGRWLRIMPRVETLSPATQVVTYTMTNGLSEPVTGSVVVTQLPRPPQDAAVVNDDFTTVRVGDSVLVPVLENDSSTSGEPLELDRNAPDLPGGELRVIDPNVPQGQEQGDVGHAYVVNDQVRYVAPAELAAERQVRVEYQAQAPAGTPETGVLNVTVTPAPSEENPNTAPQPQNLEARVSAGQTIEIPIEPWRQDADGDTVTVLGLASAPTKGRVLGFSPNALTYQAYPGEGNGGTDVFRYRVTDAHGATETGLVRVAITEPGAVQAPVAVADTVIAAPDTEVQLHALSNDMFDEVDPPTVVPFEDMGNEVPEGVSLGGPAGPILARTPRGADAPTQFAYALRNSGGVGPAAQVTVRAQDGYLNPPRTYDEVAEADGVNATVDALRRTWDPDGPKSAMRISAVSNPEATVDGGTVTIPLRERPQAVTYVVTDATGASSASVLFVPAGGSGVPHLVDGSQIEVAPNSTFSFDVNDYVRAPRGTPVTITVAESLASSPGQVTVTPDSDTRLTLTTVEDYSGPAAVTFEVRDGGPDDPLTQTAVISIPVQVGSATPVLRCPPFQQRLVQGGPAVDLRIAAICSVWTPDPAQAAGLAFTADWAEGVRDVTATAQGQVVTVVAGSNARPGDLGVLRVAVDGFPDTAKEMGIEVVAAPRPRLVVSDITDVQAGTAVSQTIQLSSPLAEPEPTIVSFERVGGMEADTSFQGSRFTVTPRESSHGVMVFRVVASDLADRGRTDRHVEATLRVTVFGVPDKMAPPQPSMQLRSEAASVTFSPPADNGAPILEYEVTGGGKTVNCGRATRCDITGLANGVPVSFQVRARNRAGWSEPSDPGPSVTPDEAPGRVPSFTASNPTDGSVTLAWQPALNRGSPVTRYVITYGGQSQPVPGGSTSTVVSGLNNNAVYTFTIVAQNNAGTSQEPTSTTGQSSGRPVMSGVSVGSSDLGSSAQVTVSWPGADPQGPRPVTYTVTRSGGSAGARTWTGVTGTSLGDQVAYDGSVYTYAVTATNATGGAAHTSAPVSTQFRATGKPAAWAGWTATPTGADGTLRVSYTVPPPRGSTSTVTLHGAGGPRTMASGSATSSTSFNGITVGGLTNGTGYSMYLKVCNENNACSQSAPVSATPYGPLGAPTLQASASGNTVTWSATGSGNGRTAVLTVSDDAGGSARDQGAGSLRAGVGSREVGYDRTVTVTATLSDPAGGRESRTVTQRVTTGSPPPPPKTVRVWQGPDVGFPDGCPNGYYLGGGCRRIGITTTGFEGQSYQCHIYLASGGTGWRYTFTGNYDGTPAPYTGYDTYVYANCGGVIGSVKW</sequence>
<feature type="region of interest" description="Disordered" evidence="3">
    <location>
        <begin position="1799"/>
        <end position="1825"/>
    </location>
</feature>
<dbReference type="PANTHER" id="PTHR46957:SF3">
    <property type="entry name" value="CYTOKINE RECEPTOR"/>
    <property type="match status" value="1"/>
</dbReference>
<keyword evidence="2" id="KW-0624">Polysaccharide degradation</keyword>
<name>A0ABZ3C2Z1_9ACTN</name>
<dbReference type="Gene3D" id="2.60.40.10">
    <property type="entry name" value="Immunoglobulins"/>
    <property type="match status" value="2"/>
</dbReference>
<dbReference type="Pfam" id="PF17963">
    <property type="entry name" value="Big_9"/>
    <property type="match status" value="3"/>
</dbReference>
<dbReference type="Proteomes" id="UP001434337">
    <property type="component" value="Chromosome"/>
</dbReference>
<feature type="region of interest" description="Disordered" evidence="3">
    <location>
        <begin position="1938"/>
        <end position="1963"/>
    </location>
</feature>
<dbReference type="InterPro" id="IPR013783">
    <property type="entry name" value="Ig-like_fold"/>
</dbReference>
<proteinExistence type="predicted"/>
<dbReference type="SUPFAM" id="SSF49265">
    <property type="entry name" value="Fibronectin type III"/>
    <property type="match status" value="1"/>
</dbReference>
<keyword evidence="1" id="KW-0326">Glycosidase</keyword>
<evidence type="ECO:0000256" key="1">
    <source>
        <dbReference type="ARBA" id="ARBA00023295"/>
    </source>
</evidence>
<dbReference type="PROSITE" id="PS50853">
    <property type="entry name" value="FN3"/>
    <property type="match status" value="2"/>
</dbReference>
<dbReference type="Pfam" id="PF00041">
    <property type="entry name" value="fn3"/>
    <property type="match status" value="2"/>
</dbReference>
<evidence type="ECO:0000256" key="2">
    <source>
        <dbReference type="ARBA" id="ARBA00023326"/>
    </source>
</evidence>
<dbReference type="SMART" id="SM00060">
    <property type="entry name" value="FN3"/>
    <property type="match status" value="3"/>
</dbReference>
<feature type="compositionally biased region" description="Low complexity" evidence="3">
    <location>
        <begin position="1682"/>
        <end position="1691"/>
    </location>
</feature>
<dbReference type="InterPro" id="IPR050713">
    <property type="entry name" value="RTP_Phos/Ushers"/>
</dbReference>
<protein>
    <submittedName>
        <fullName evidence="5">Ig-like domain-containing protein</fullName>
    </submittedName>
</protein>
<dbReference type="RefSeq" id="WP_342371728.1">
    <property type="nucleotide sequence ID" value="NZ_CP115965.1"/>
</dbReference>
<feature type="region of interest" description="Disordered" evidence="3">
    <location>
        <begin position="1682"/>
        <end position="1707"/>
    </location>
</feature>
<feature type="region of interest" description="Disordered" evidence="3">
    <location>
        <begin position="371"/>
        <end position="409"/>
    </location>
</feature>
<dbReference type="CDD" id="cd00063">
    <property type="entry name" value="FN3"/>
    <property type="match status" value="2"/>
</dbReference>
<feature type="domain" description="Fibronectin type-III" evidence="4">
    <location>
        <begin position="1499"/>
        <end position="1585"/>
    </location>
</feature>